<dbReference type="InterPro" id="IPR037862">
    <property type="entry name" value="PLC-beta_PH"/>
</dbReference>
<keyword evidence="7 12" id="KW-0442">Lipid degradation</keyword>
<dbReference type="InterPro" id="IPR001711">
    <property type="entry name" value="PLipase_C_Pinositol-sp_Y"/>
</dbReference>
<dbReference type="InterPro" id="IPR017946">
    <property type="entry name" value="PLC-like_Pdiesterase_TIM-brl"/>
</dbReference>
<evidence type="ECO:0000256" key="14">
    <source>
        <dbReference type="SAM" id="MobiDB-lite"/>
    </source>
</evidence>
<evidence type="ECO:0000256" key="9">
    <source>
        <dbReference type="ARBA" id="ARBA00023224"/>
    </source>
</evidence>
<dbReference type="CDD" id="cd00275">
    <property type="entry name" value="C2_PLC_like"/>
    <property type="match status" value="1"/>
</dbReference>
<gene>
    <name evidence="17" type="ORF">RRG08_032076</name>
</gene>
<dbReference type="InterPro" id="IPR000909">
    <property type="entry name" value="PLipase_C_PInositol-sp_X_dom"/>
</dbReference>
<feature type="compositionally biased region" description="Pro residues" evidence="14">
    <location>
        <begin position="578"/>
        <end position="587"/>
    </location>
</feature>
<feature type="compositionally biased region" description="Polar residues" evidence="14">
    <location>
        <begin position="539"/>
        <end position="554"/>
    </location>
</feature>
<evidence type="ECO:0000259" key="15">
    <source>
        <dbReference type="PROSITE" id="PS50004"/>
    </source>
</evidence>
<feature type="binding site" evidence="11">
    <location>
        <position position="365"/>
    </location>
    <ligand>
        <name>Ca(2+)</name>
        <dbReference type="ChEBI" id="CHEBI:29108"/>
    </ligand>
</feature>
<dbReference type="SUPFAM" id="SSF47473">
    <property type="entry name" value="EF-hand"/>
    <property type="match status" value="1"/>
</dbReference>
<dbReference type="Gene3D" id="2.60.40.150">
    <property type="entry name" value="C2 domain"/>
    <property type="match status" value="1"/>
</dbReference>
<dbReference type="Gene3D" id="1.20.1230.10">
    <property type="entry name" value="Phospholipase C beta, distal C-terminal domain"/>
    <property type="match status" value="1"/>
</dbReference>
<feature type="compositionally biased region" description="Low complexity" evidence="14">
    <location>
        <begin position="1413"/>
        <end position="1450"/>
    </location>
</feature>
<dbReference type="Proteomes" id="UP001283361">
    <property type="component" value="Unassembled WGS sequence"/>
</dbReference>
<dbReference type="PROSITE" id="PS50007">
    <property type="entry name" value="PIPLC_X_DOMAIN"/>
    <property type="match status" value="1"/>
</dbReference>
<keyword evidence="8 12" id="KW-0443">Lipid metabolism</keyword>
<evidence type="ECO:0000256" key="11">
    <source>
        <dbReference type="PIRSR" id="PIRSR000956-2"/>
    </source>
</evidence>
<feature type="compositionally biased region" description="Polar residues" evidence="14">
    <location>
        <begin position="989"/>
        <end position="1006"/>
    </location>
</feature>
<dbReference type="Gene3D" id="1.10.238.10">
    <property type="entry name" value="EF-hand"/>
    <property type="match status" value="1"/>
</dbReference>
<feature type="domain" description="PI-PLC Y-box" evidence="16">
    <location>
        <begin position="679"/>
        <end position="795"/>
    </location>
</feature>
<dbReference type="GO" id="GO:0051209">
    <property type="term" value="P:release of sequestered calcium ion into cytosol"/>
    <property type="evidence" value="ECO:0007669"/>
    <property type="project" value="TreeGrafter"/>
</dbReference>
<dbReference type="PIRSF" id="PIRSF000956">
    <property type="entry name" value="PLC-beta"/>
    <property type="match status" value="1"/>
</dbReference>
<dbReference type="Gene3D" id="3.20.20.190">
    <property type="entry name" value="Phosphatidylinositol (PI) phosphodiesterase"/>
    <property type="match status" value="2"/>
</dbReference>
<dbReference type="SUPFAM" id="SSF49562">
    <property type="entry name" value="C2 domain (Calcium/lipid-binding domain, CaLB)"/>
    <property type="match status" value="1"/>
</dbReference>
<feature type="domain" description="C2" evidence="15">
    <location>
        <begin position="795"/>
        <end position="924"/>
    </location>
</feature>
<feature type="compositionally biased region" description="Polar residues" evidence="14">
    <location>
        <begin position="1498"/>
        <end position="1507"/>
    </location>
</feature>
<feature type="compositionally biased region" description="Low complexity" evidence="14">
    <location>
        <begin position="559"/>
        <end position="577"/>
    </location>
</feature>
<evidence type="ECO:0000256" key="2">
    <source>
        <dbReference type="ARBA" id="ARBA00012368"/>
    </source>
</evidence>
<dbReference type="GO" id="GO:0048015">
    <property type="term" value="P:phosphatidylinositol-mediated signaling"/>
    <property type="evidence" value="ECO:0007669"/>
    <property type="project" value="TreeGrafter"/>
</dbReference>
<organism evidence="17 18">
    <name type="scientific">Elysia crispata</name>
    <name type="common">lettuce slug</name>
    <dbReference type="NCBI Taxonomy" id="231223"/>
    <lineage>
        <taxon>Eukaryota</taxon>
        <taxon>Metazoa</taxon>
        <taxon>Spiralia</taxon>
        <taxon>Lophotrochozoa</taxon>
        <taxon>Mollusca</taxon>
        <taxon>Gastropoda</taxon>
        <taxon>Heterobranchia</taxon>
        <taxon>Euthyneura</taxon>
        <taxon>Panpulmonata</taxon>
        <taxon>Sacoglossa</taxon>
        <taxon>Placobranchoidea</taxon>
        <taxon>Plakobranchidae</taxon>
        <taxon>Elysia</taxon>
    </lineage>
</organism>
<dbReference type="Pfam" id="PF22631">
    <property type="entry name" value="PLCB1-4-like_EFh"/>
    <property type="match status" value="1"/>
</dbReference>
<dbReference type="PRINTS" id="PR00390">
    <property type="entry name" value="PHPHLIPASEC"/>
</dbReference>
<feature type="compositionally biased region" description="Basic residues" evidence="14">
    <location>
        <begin position="468"/>
        <end position="494"/>
    </location>
</feature>
<feature type="compositionally biased region" description="Acidic residues" evidence="14">
    <location>
        <begin position="1390"/>
        <end position="1401"/>
    </location>
</feature>
<sequence length="1507" mass="168810">MAGAKPGVHAVQLKPISVPETLTKGNKFIMFNDSSTVATPVNLKVDEKGYVLYWKDQNKEMDFLDISLIRDTRTGSQVKIPKDLKLKNSLMIGQMDVPLEDKLVTVVYGTDMVNLNMVHFACSQKETAQEWAEELLKYSINLLALNSSALTYLDKLFTRFQLVLNNEGKVSMKNIVKNLATNRDDRKKVEKALDTMGFHTGRTESLPANKFTFDNFFSFYRHLVGRTEVDKIFDELGAKKKPYLTKEQFCDFLNKQQRDPRLNEILYPNYTLAQADALIHRFEPRSSMAQKGHLSQDGFLKFLMSEDNNLIPPDKLDMSEDMDQPLAHYFINSSHNTYLTGHQFTGKSSVEMYHQVLLSGCRCIELDCWDGKDSDQEPVITHGYTMCTEVLFKDVIEAIAQSAFKTSDYPVILSFENHCNPRQQAKMANYCRTIFGDMLLIDPLSSHPLKQDVPLPSPNQLKKKIIVKNKKKHFHREKTSRKNRAQNMSKRLRQKQSGGAGTDGLPKPRLSEVEEGVEMTTPSSPAPTDSTAPAALPESPTNGSVTDPLLSTSAEHLGTSPQSGSPTSSPAATTRSSPAPPEQPAPKSPNRIALEKNLSICSEGTETTELSSKDGDDNFDSDSDSSDSEEDEDTTTEEEKEKIKKKQKKVLTEEEKKRRQRMKRDKGTAGKEASAAMEMSLLVNYIQPVHFHTFDASEKRKRSYEITSFVETQGTSLLKEFPVEFVNYNKRQMSRIYPRGTRVDSSNFMPQVFWNAGCQLVALNFQTLDLAMQVNLGIFEYNGRTGYIIKPDFMRRPDRHFDPFAESTVDGIIAGTVSVKIISGQLLSDKKVGTYVEVDMYGLPTDTVRKKFRTKTVPNNGINPVYNESPFVFKKVVLPNLAIVRIGVYEDQSRSLIGHRVLPVEGLRPGYRHIPLRNESNQPLLTATLFVHIVVKDYVPDALAEYANALYNPIAYQLSLVEKHTQQLEILTQDFEEEVTAEERDPSTLKLSLSQNNGEPNGTDSGSPAAPAGLTTSASGLSDTGTNKRQNSVTSRGAVSMSPLPQSDSASGFQSRPGGFSRGGSMSHIPVSKQESSHSANSAGSSNSSAPPPMTRMQSGLLGQENGIQTTSVLQTTRLSDTSILTPTPLSELKNQKAFIKCEAKRDKELENVRRKAERARESLEVQQQIAVDKLMSTQTKTRISMDKQHSKILKKMAKEGKSTEQKQNQLKGELQELLTIQDLKHREMKASHAKALLVLCKEHFQMELDVEARHHEIMYDVLHTIMEADHASHVKMLNGIHDSEVTELMKKMDVQNRDHMKMLSKKHKDKQELSRIKREVEREHVSTVVTERNKLKDILDKRQGELETKLAEIKKDFKKEREEVLKAFKSNFEKNMRQLEEELAGQLDYDDLNDDNENEDINIPSVKTPQISVNDSRSSNDDSSPSKMVNSNSSYSNNSAASSSDKQASPGPHTTVISVSGPGRGVENGDVTLVVDGEDEKADCKKEAASMPEEGKVNSQEQLTTM</sequence>
<evidence type="ECO:0000256" key="6">
    <source>
        <dbReference type="ARBA" id="ARBA00022837"/>
    </source>
</evidence>
<dbReference type="InterPro" id="IPR000008">
    <property type="entry name" value="C2_dom"/>
</dbReference>
<accession>A0AAE0ZHP5</accession>
<evidence type="ECO:0000259" key="16">
    <source>
        <dbReference type="PROSITE" id="PS50008"/>
    </source>
</evidence>
<dbReference type="GO" id="GO:0005509">
    <property type="term" value="F:calcium ion binding"/>
    <property type="evidence" value="ECO:0007669"/>
    <property type="project" value="InterPro"/>
</dbReference>
<dbReference type="Pfam" id="PF00387">
    <property type="entry name" value="PI-PLC-Y"/>
    <property type="match status" value="1"/>
</dbReference>
<evidence type="ECO:0000256" key="8">
    <source>
        <dbReference type="ARBA" id="ARBA00023098"/>
    </source>
</evidence>
<dbReference type="SUPFAM" id="SSF69989">
    <property type="entry name" value="C-terminal domain of PLC-beta"/>
    <property type="match status" value="1"/>
</dbReference>
<dbReference type="InterPro" id="IPR014815">
    <property type="entry name" value="PLC-beta_C"/>
</dbReference>
<evidence type="ECO:0000256" key="10">
    <source>
        <dbReference type="PIRSR" id="PIRSR000956-1"/>
    </source>
</evidence>
<dbReference type="CDD" id="cd08591">
    <property type="entry name" value="PI-PLCc_beta"/>
    <property type="match status" value="1"/>
</dbReference>
<evidence type="ECO:0000313" key="18">
    <source>
        <dbReference type="Proteomes" id="UP001283361"/>
    </source>
</evidence>
<dbReference type="PANTHER" id="PTHR10336">
    <property type="entry name" value="PHOSPHOINOSITIDE-SPECIFIC PHOSPHOLIPASE C FAMILY PROTEIN"/>
    <property type="match status" value="1"/>
</dbReference>
<feature type="binding site" evidence="11">
    <location>
        <position position="416"/>
    </location>
    <ligand>
        <name>Ca(2+)</name>
        <dbReference type="ChEBI" id="CHEBI:29108"/>
    </ligand>
</feature>
<comment type="subcellular location">
    <subcellularLocation>
        <location evidence="1">Cytoplasm</location>
    </subcellularLocation>
</comment>
<evidence type="ECO:0000313" key="17">
    <source>
        <dbReference type="EMBL" id="KAK3769086.1"/>
    </source>
</evidence>
<comment type="cofactor">
    <cofactor evidence="11">
        <name>Ca(2+)</name>
        <dbReference type="ChEBI" id="CHEBI:29108"/>
    </cofactor>
    <text evidence="11">Binds 1 Ca(2+) ion per subunit.</text>
</comment>
<keyword evidence="4" id="KW-0597">Phosphoprotein</keyword>
<proteinExistence type="predicted"/>
<evidence type="ECO:0000256" key="3">
    <source>
        <dbReference type="ARBA" id="ARBA00022490"/>
    </source>
</evidence>
<dbReference type="InterPro" id="IPR042531">
    <property type="entry name" value="PLC-beta_C_sf"/>
</dbReference>
<name>A0AAE0ZHP5_9GAST</name>
<keyword evidence="18" id="KW-1185">Reference proteome</keyword>
<comment type="caution">
    <text evidence="17">The sequence shown here is derived from an EMBL/GenBank/DDBJ whole genome shotgun (WGS) entry which is preliminary data.</text>
</comment>
<feature type="compositionally biased region" description="Acidic residues" evidence="14">
    <location>
        <begin position="617"/>
        <end position="636"/>
    </location>
</feature>
<feature type="compositionally biased region" description="Basic and acidic residues" evidence="14">
    <location>
        <begin position="1483"/>
        <end position="1497"/>
    </location>
</feature>
<feature type="region of interest" description="Disordered" evidence="14">
    <location>
        <begin position="604"/>
        <end position="673"/>
    </location>
</feature>
<evidence type="ECO:0000256" key="12">
    <source>
        <dbReference type="RuleBase" id="RU361133"/>
    </source>
</evidence>
<dbReference type="SUPFAM" id="SSF50729">
    <property type="entry name" value="PH domain-like"/>
    <property type="match status" value="1"/>
</dbReference>
<dbReference type="FunFam" id="3.20.20.190:FF:000039">
    <property type="entry name" value="Phosphoinositide phospholipase C"/>
    <property type="match status" value="1"/>
</dbReference>
<dbReference type="InterPro" id="IPR011992">
    <property type="entry name" value="EF-hand-dom_pair"/>
</dbReference>
<dbReference type="SMART" id="SM00239">
    <property type="entry name" value="C2"/>
    <property type="match status" value="1"/>
</dbReference>
<feature type="region of interest" description="Disordered" evidence="14">
    <location>
        <begin position="977"/>
        <end position="1100"/>
    </location>
</feature>
<evidence type="ECO:0000256" key="13">
    <source>
        <dbReference type="SAM" id="Coils"/>
    </source>
</evidence>
<dbReference type="GO" id="GO:0005737">
    <property type="term" value="C:cytoplasm"/>
    <property type="evidence" value="ECO:0007669"/>
    <property type="project" value="UniProtKB-SubCell"/>
</dbReference>
<feature type="region of interest" description="Disordered" evidence="14">
    <location>
        <begin position="1390"/>
        <end position="1507"/>
    </location>
</feature>
<keyword evidence="11" id="KW-0479">Metal-binding</keyword>
<dbReference type="GO" id="GO:0004435">
    <property type="term" value="F:phosphatidylinositol-4,5-bisphosphate phospholipase C activity"/>
    <property type="evidence" value="ECO:0007669"/>
    <property type="project" value="UniProtKB-EC"/>
</dbReference>
<evidence type="ECO:0000256" key="5">
    <source>
        <dbReference type="ARBA" id="ARBA00022801"/>
    </source>
</evidence>
<dbReference type="Pfam" id="PF17787">
    <property type="entry name" value="PH_14"/>
    <property type="match status" value="1"/>
</dbReference>
<dbReference type="InterPro" id="IPR016280">
    <property type="entry name" value="PLC-beta"/>
</dbReference>
<dbReference type="GO" id="GO:0007186">
    <property type="term" value="P:G protein-coupled receptor signaling pathway"/>
    <property type="evidence" value="ECO:0007669"/>
    <property type="project" value="TreeGrafter"/>
</dbReference>
<keyword evidence="5 12" id="KW-0378">Hydrolase</keyword>
<dbReference type="CDD" id="cd13361">
    <property type="entry name" value="PH_PLC_beta"/>
    <property type="match status" value="1"/>
</dbReference>
<dbReference type="PROSITE" id="PS50004">
    <property type="entry name" value="C2"/>
    <property type="match status" value="1"/>
</dbReference>
<keyword evidence="3" id="KW-0963">Cytoplasm</keyword>
<dbReference type="SUPFAM" id="SSF51695">
    <property type="entry name" value="PLC-like phosphodiesterases"/>
    <property type="match status" value="1"/>
</dbReference>
<feature type="compositionally biased region" description="Low complexity" evidence="14">
    <location>
        <begin position="520"/>
        <end position="535"/>
    </location>
</feature>
<dbReference type="FunFam" id="2.60.40.150:FF:000008">
    <property type="entry name" value="1-phosphatidylinositol 4,5-bisphosphate phosphodiesterase"/>
    <property type="match status" value="1"/>
</dbReference>
<feature type="active site" evidence="10">
    <location>
        <position position="382"/>
    </location>
</feature>
<dbReference type="InterPro" id="IPR035892">
    <property type="entry name" value="C2_domain_sf"/>
</dbReference>
<dbReference type="InterPro" id="IPR053945">
    <property type="entry name" value="PLCB1-4-like_EFh"/>
</dbReference>
<dbReference type="InterPro" id="IPR001192">
    <property type="entry name" value="PI-PLC_fam"/>
</dbReference>
<dbReference type="Pfam" id="PF08703">
    <property type="entry name" value="PLC-beta_C"/>
    <property type="match status" value="1"/>
</dbReference>
<dbReference type="EC" id="3.1.4.11" evidence="2 12"/>
<evidence type="ECO:0000256" key="1">
    <source>
        <dbReference type="ARBA" id="ARBA00004496"/>
    </source>
</evidence>
<keyword evidence="13" id="KW-0175">Coiled coil</keyword>
<protein>
    <recommendedName>
        <fullName evidence="2 12">Phosphoinositide phospholipase C</fullName>
        <ecNumber evidence="2 12">3.1.4.11</ecNumber>
    </recommendedName>
</protein>
<feature type="binding site" evidence="11">
    <location>
        <position position="336"/>
    </location>
    <ligand>
        <name>Ca(2+)</name>
        <dbReference type="ChEBI" id="CHEBI:29108"/>
    </ligand>
</feature>
<comment type="catalytic activity">
    <reaction evidence="12">
        <text>a 1,2-diacyl-sn-glycero-3-phospho-(1D-myo-inositol-4,5-bisphosphate) + H2O = 1D-myo-inositol 1,4,5-trisphosphate + a 1,2-diacyl-sn-glycerol + H(+)</text>
        <dbReference type="Rhea" id="RHEA:33179"/>
        <dbReference type="ChEBI" id="CHEBI:15377"/>
        <dbReference type="ChEBI" id="CHEBI:15378"/>
        <dbReference type="ChEBI" id="CHEBI:17815"/>
        <dbReference type="ChEBI" id="CHEBI:58456"/>
        <dbReference type="ChEBI" id="CHEBI:203600"/>
        <dbReference type="EC" id="3.1.4.11"/>
    </reaction>
</comment>
<dbReference type="PROSITE" id="PS50008">
    <property type="entry name" value="PIPLC_Y_DOMAIN"/>
    <property type="match status" value="1"/>
</dbReference>
<evidence type="ECO:0000256" key="4">
    <source>
        <dbReference type="ARBA" id="ARBA00022553"/>
    </source>
</evidence>
<dbReference type="Gene3D" id="2.30.29.240">
    <property type="match status" value="1"/>
</dbReference>
<keyword evidence="9" id="KW-0807">Transducer</keyword>
<dbReference type="SMART" id="SM00149">
    <property type="entry name" value="PLCYc"/>
    <property type="match status" value="1"/>
</dbReference>
<feature type="compositionally biased region" description="Low complexity" evidence="14">
    <location>
        <begin position="1077"/>
        <end position="1089"/>
    </location>
</feature>
<dbReference type="GO" id="GO:0016042">
    <property type="term" value="P:lipid catabolic process"/>
    <property type="evidence" value="ECO:0007669"/>
    <property type="project" value="UniProtKB-KW"/>
</dbReference>
<dbReference type="PANTHER" id="PTHR10336:SF149">
    <property type="entry name" value="1-PHOSPHATIDYLINOSITOL 4,5-BISPHOSPHATE PHOSPHODIESTERASE CLASSES I AND II"/>
    <property type="match status" value="1"/>
</dbReference>
<dbReference type="EMBL" id="JAWDGP010003976">
    <property type="protein sequence ID" value="KAK3769086.1"/>
    <property type="molecule type" value="Genomic_DNA"/>
</dbReference>
<feature type="active site" evidence="10">
    <location>
        <position position="335"/>
    </location>
</feature>
<feature type="binding site" evidence="11">
    <location>
        <position position="367"/>
    </location>
    <ligand>
        <name>Ca(2+)</name>
        <dbReference type="ChEBI" id="CHEBI:29108"/>
    </ligand>
</feature>
<keyword evidence="6 11" id="KW-0106">Calcium</keyword>
<feature type="coiled-coil region" evidence="13">
    <location>
        <begin position="1304"/>
        <end position="1390"/>
    </location>
</feature>
<feature type="compositionally biased region" description="Polar residues" evidence="14">
    <location>
        <begin position="1014"/>
        <end position="1054"/>
    </location>
</feature>
<reference evidence="17" key="1">
    <citation type="journal article" date="2023" name="G3 (Bethesda)">
        <title>A reference genome for the long-term kleptoplast-retaining sea slug Elysia crispata morphotype clarki.</title>
        <authorList>
            <person name="Eastman K.E."/>
            <person name="Pendleton A.L."/>
            <person name="Shaikh M.A."/>
            <person name="Suttiyut T."/>
            <person name="Ogas R."/>
            <person name="Tomko P."/>
            <person name="Gavelis G."/>
            <person name="Widhalm J.R."/>
            <person name="Wisecaver J.H."/>
        </authorList>
    </citation>
    <scope>NUCLEOTIDE SEQUENCE</scope>
    <source>
        <strain evidence="17">ECLA1</strain>
    </source>
</reference>
<dbReference type="GO" id="GO:0046488">
    <property type="term" value="P:phosphatidylinositol metabolic process"/>
    <property type="evidence" value="ECO:0007669"/>
    <property type="project" value="TreeGrafter"/>
</dbReference>
<dbReference type="Pfam" id="PF00388">
    <property type="entry name" value="PI-PLC-X"/>
    <property type="match status" value="1"/>
</dbReference>
<evidence type="ECO:0000256" key="7">
    <source>
        <dbReference type="ARBA" id="ARBA00022963"/>
    </source>
</evidence>
<dbReference type="FunFam" id="1.10.238.10:FF:000005">
    <property type="entry name" value="Phosphoinositide phospholipase C"/>
    <property type="match status" value="1"/>
</dbReference>
<feature type="region of interest" description="Disordered" evidence="14">
    <location>
        <begin position="468"/>
        <end position="592"/>
    </location>
</feature>
<dbReference type="Pfam" id="PF00168">
    <property type="entry name" value="C2"/>
    <property type="match status" value="1"/>
</dbReference>
<dbReference type="SMART" id="SM00148">
    <property type="entry name" value="PLCXc"/>
    <property type="match status" value="1"/>
</dbReference>